<sequence length="222" mass="25288">MALKYRRPVSVILVMGMTGAGKSSFIQHLTDCDVKIGHGMLPCERTSEIGFYSLTLGNRAVTLVDTPSFDDKNRSDLEILQEIIYFLGLIYSSTSVKLAGIIYLQRMTGLGIQSSARRCQNIIEALCGKSALSHLVLATTMFESENPWEEERIVRRWFQYHWGFSLKSVAAVYRHDDTKKSAWRILNYILSLQGGMVLEIQREMIDQRKTLDQTFIGQQLLK</sequence>
<evidence type="ECO:0000313" key="3">
    <source>
        <dbReference type="Proteomes" id="UP000235371"/>
    </source>
</evidence>
<reference evidence="2 3" key="1">
    <citation type="submission" date="2016-04" db="EMBL/GenBank/DDBJ databases">
        <title>A degradative enzymes factory behind the ericoid mycorrhizal symbiosis.</title>
        <authorList>
            <consortium name="DOE Joint Genome Institute"/>
            <person name="Martino E."/>
            <person name="Morin E."/>
            <person name="Grelet G."/>
            <person name="Kuo A."/>
            <person name="Kohler A."/>
            <person name="Daghino S."/>
            <person name="Barry K."/>
            <person name="Choi C."/>
            <person name="Cichocki N."/>
            <person name="Clum A."/>
            <person name="Copeland A."/>
            <person name="Hainaut M."/>
            <person name="Haridas S."/>
            <person name="Labutti K."/>
            <person name="Lindquist E."/>
            <person name="Lipzen A."/>
            <person name="Khouja H.-R."/>
            <person name="Murat C."/>
            <person name="Ohm R."/>
            <person name="Olson A."/>
            <person name="Spatafora J."/>
            <person name="Veneault-Fourrey C."/>
            <person name="Henrissat B."/>
            <person name="Grigoriev I."/>
            <person name="Martin F."/>
            <person name="Perotto S."/>
        </authorList>
    </citation>
    <scope>NUCLEOTIDE SEQUENCE [LARGE SCALE GENOMIC DNA]</scope>
    <source>
        <strain evidence="2 3">E</strain>
    </source>
</reference>
<accession>A0A2J6TBE2</accession>
<dbReference type="AlphaFoldDB" id="A0A2J6TBE2"/>
<dbReference type="InterPro" id="IPR027417">
    <property type="entry name" value="P-loop_NTPase"/>
</dbReference>
<dbReference type="EMBL" id="KZ613790">
    <property type="protein sequence ID" value="PMD60350.1"/>
    <property type="molecule type" value="Genomic_DNA"/>
</dbReference>
<dbReference type="OrthoDB" id="8954335at2759"/>
<dbReference type="InterPro" id="IPR006073">
    <property type="entry name" value="GTP-bd"/>
</dbReference>
<dbReference type="RefSeq" id="XP_024737254.1">
    <property type="nucleotide sequence ID" value="XM_024874717.1"/>
</dbReference>
<dbReference type="Gene3D" id="3.40.50.300">
    <property type="entry name" value="P-loop containing nucleotide triphosphate hydrolases"/>
    <property type="match status" value="1"/>
</dbReference>
<organism evidence="2 3">
    <name type="scientific">Hyaloscypha bicolor E</name>
    <dbReference type="NCBI Taxonomy" id="1095630"/>
    <lineage>
        <taxon>Eukaryota</taxon>
        <taxon>Fungi</taxon>
        <taxon>Dikarya</taxon>
        <taxon>Ascomycota</taxon>
        <taxon>Pezizomycotina</taxon>
        <taxon>Leotiomycetes</taxon>
        <taxon>Helotiales</taxon>
        <taxon>Hyaloscyphaceae</taxon>
        <taxon>Hyaloscypha</taxon>
        <taxon>Hyaloscypha bicolor</taxon>
    </lineage>
</organism>
<dbReference type="GO" id="GO:0005525">
    <property type="term" value="F:GTP binding"/>
    <property type="evidence" value="ECO:0007669"/>
    <property type="project" value="InterPro"/>
</dbReference>
<name>A0A2J6TBE2_9HELO</name>
<feature type="domain" description="G" evidence="1">
    <location>
        <begin position="12"/>
        <end position="70"/>
    </location>
</feature>
<evidence type="ECO:0000313" key="2">
    <source>
        <dbReference type="EMBL" id="PMD60350.1"/>
    </source>
</evidence>
<dbReference type="Pfam" id="PF01926">
    <property type="entry name" value="MMR_HSR1"/>
    <property type="match status" value="1"/>
</dbReference>
<protein>
    <recommendedName>
        <fullName evidence="1">G domain-containing protein</fullName>
    </recommendedName>
</protein>
<dbReference type="STRING" id="1095630.A0A2J6TBE2"/>
<proteinExistence type="predicted"/>
<feature type="non-terminal residue" evidence="2">
    <location>
        <position position="222"/>
    </location>
</feature>
<dbReference type="SUPFAM" id="SSF52540">
    <property type="entry name" value="P-loop containing nucleoside triphosphate hydrolases"/>
    <property type="match status" value="1"/>
</dbReference>
<keyword evidence="3" id="KW-1185">Reference proteome</keyword>
<dbReference type="Proteomes" id="UP000235371">
    <property type="component" value="Unassembled WGS sequence"/>
</dbReference>
<dbReference type="GeneID" id="36582797"/>
<evidence type="ECO:0000259" key="1">
    <source>
        <dbReference type="Pfam" id="PF01926"/>
    </source>
</evidence>
<dbReference type="InParanoid" id="A0A2J6TBE2"/>
<gene>
    <name evidence="2" type="ORF">K444DRAFT_528351</name>
</gene>
<dbReference type="CDD" id="cd00882">
    <property type="entry name" value="Ras_like_GTPase"/>
    <property type="match status" value="1"/>
</dbReference>